<keyword evidence="3" id="KW-1185">Reference proteome</keyword>
<proteinExistence type="predicted"/>
<dbReference type="EMBL" id="JABWDY010043071">
    <property type="protein sequence ID" value="KAF5176203.1"/>
    <property type="molecule type" value="Genomic_DNA"/>
</dbReference>
<dbReference type="PROSITE" id="PS51499">
    <property type="entry name" value="APO"/>
    <property type="match status" value="2"/>
</dbReference>
<feature type="domain" description="APO" evidence="1">
    <location>
        <begin position="508"/>
        <end position="593"/>
    </location>
</feature>
<dbReference type="PANTHER" id="PTHR11649:SF13">
    <property type="entry name" value="ENGB-TYPE G DOMAIN-CONTAINING PROTEIN"/>
    <property type="match status" value="1"/>
</dbReference>
<dbReference type="Gene3D" id="3.40.50.300">
    <property type="entry name" value="P-loop containing nucleotide triphosphate hydrolases"/>
    <property type="match status" value="1"/>
</dbReference>
<sequence>MLLTNLPRFYSPSSLYTNLLLLHKTALPITFTLCRSSKATLSTSQTLLIPDVSEDTQFKILPNLAVSEEPQVEIPLEKIFIPPETDLSLINGSLSTRILKGYNIVQAEFVKSSTKTETCPSDGLPEFALVGRSNVGKSSLLNSIVRRKKLALTSKKPVVMVLRQQIWHNLRKEFNGYCLFRSRCYSSSTKINWSELRPLIHKRIQRRSGNYPLKNMIPVAYDVLNARANLVQGVSTLLKYIPVKACNSSTKINWSELRPLIHKRIQRRSGNYPLKNMIPVAYDVLNARANLVQGVSTLLKYIPVKACNSSTKINWSELRPLIHKRIQRRSGNYPLKNMIPVAYDVLNARANLVQGVSTLLKYIPVKACKFCSEVYIGEHGHQIQTCHGFRRRARNQVHEWIDGCLNDILVPIETFHLRSMFQDLIKHDQRFDFERIPAVLELCCQAGANIFDENLHSYNWTSDTNENGVATESDMPQELNTLAVKTMEAWESLISGVQRLLLVYPAKVCKHCSEVHIGPSGHKARLCGVFKHESWRGSHIWKKADVKDLIPLKVVWRRRPQDPPVLYDEGRDYYGHAPAVVELCFQAGAIVPNKYHCMMKINGLPPISNSILLK</sequence>
<name>A0A7J6UUC6_THATH</name>
<accession>A0A7J6UUC6</accession>
<dbReference type="GO" id="GO:0005525">
    <property type="term" value="F:GTP binding"/>
    <property type="evidence" value="ECO:0007669"/>
    <property type="project" value="InterPro"/>
</dbReference>
<dbReference type="GO" id="GO:0003723">
    <property type="term" value="F:RNA binding"/>
    <property type="evidence" value="ECO:0007669"/>
    <property type="project" value="InterPro"/>
</dbReference>
<dbReference type="InterPro" id="IPR027417">
    <property type="entry name" value="P-loop_NTPase"/>
</dbReference>
<evidence type="ECO:0000313" key="3">
    <source>
        <dbReference type="Proteomes" id="UP000554482"/>
    </source>
</evidence>
<dbReference type="AlphaFoldDB" id="A0A7J6UUC6"/>
<evidence type="ECO:0000313" key="2">
    <source>
        <dbReference type="EMBL" id="KAF5176203.1"/>
    </source>
</evidence>
<protein>
    <submittedName>
        <fullName evidence="2">Apo protein 4 protein</fullName>
    </submittedName>
</protein>
<dbReference type="InterPro" id="IPR023342">
    <property type="entry name" value="APO_dom"/>
</dbReference>
<dbReference type="Proteomes" id="UP000554482">
    <property type="component" value="Unassembled WGS sequence"/>
</dbReference>
<dbReference type="Pfam" id="PF05634">
    <property type="entry name" value="APO_RNA-bind"/>
    <property type="match status" value="4"/>
</dbReference>
<reference evidence="2 3" key="1">
    <citation type="submission" date="2020-06" db="EMBL/GenBank/DDBJ databases">
        <title>Transcriptomic and genomic resources for Thalictrum thalictroides and T. hernandezii: Facilitating candidate gene discovery in an emerging model plant lineage.</title>
        <authorList>
            <person name="Arias T."/>
            <person name="Riano-Pachon D.M."/>
            <person name="Di Stilio V.S."/>
        </authorList>
    </citation>
    <scope>NUCLEOTIDE SEQUENCE [LARGE SCALE GENOMIC DNA]</scope>
    <source>
        <strain evidence="3">cv. WT478/WT964</strain>
        <tissue evidence="2">Leaves</tissue>
    </source>
</reference>
<comment type="caution">
    <text evidence="2">The sequence shown here is derived from an EMBL/GenBank/DDBJ whole genome shotgun (WGS) entry which is preliminary data.</text>
</comment>
<dbReference type="OrthoDB" id="1898723at2759"/>
<gene>
    <name evidence="2" type="ORF">FRX31_034211</name>
</gene>
<organism evidence="2 3">
    <name type="scientific">Thalictrum thalictroides</name>
    <name type="common">Rue-anemone</name>
    <name type="synonym">Anemone thalictroides</name>
    <dbReference type="NCBI Taxonomy" id="46969"/>
    <lineage>
        <taxon>Eukaryota</taxon>
        <taxon>Viridiplantae</taxon>
        <taxon>Streptophyta</taxon>
        <taxon>Embryophyta</taxon>
        <taxon>Tracheophyta</taxon>
        <taxon>Spermatophyta</taxon>
        <taxon>Magnoliopsida</taxon>
        <taxon>Ranunculales</taxon>
        <taxon>Ranunculaceae</taxon>
        <taxon>Thalictroideae</taxon>
        <taxon>Thalictrum</taxon>
    </lineage>
</organism>
<dbReference type="InterPro" id="IPR006073">
    <property type="entry name" value="GTP-bd"/>
</dbReference>
<feature type="domain" description="APO" evidence="1">
    <location>
        <begin position="367"/>
        <end position="452"/>
    </location>
</feature>
<dbReference type="Pfam" id="PF01926">
    <property type="entry name" value="MMR_HSR1"/>
    <property type="match status" value="1"/>
</dbReference>
<dbReference type="PANTHER" id="PTHR11649">
    <property type="entry name" value="MSS1/TRME-RELATED GTP-BINDING PROTEIN"/>
    <property type="match status" value="1"/>
</dbReference>
<dbReference type="SUPFAM" id="SSF52540">
    <property type="entry name" value="P-loop containing nucleoside triphosphate hydrolases"/>
    <property type="match status" value="2"/>
</dbReference>
<evidence type="ECO:0000259" key="1">
    <source>
        <dbReference type="PROSITE" id="PS51499"/>
    </source>
</evidence>